<feature type="transmembrane region" description="Helical" evidence="6">
    <location>
        <begin position="261"/>
        <end position="283"/>
    </location>
</feature>
<feature type="transmembrane region" description="Helical" evidence="6">
    <location>
        <begin position="41"/>
        <end position="60"/>
    </location>
</feature>
<protein>
    <submittedName>
        <fullName evidence="7">Low-affinity inorganic phosphate transporter Pit</fullName>
    </submittedName>
</protein>
<evidence type="ECO:0000256" key="1">
    <source>
        <dbReference type="ARBA" id="ARBA00004141"/>
    </source>
</evidence>
<dbReference type="KEGG" id="tki:TKV_c02800"/>
<dbReference type="EMBL" id="CP009170">
    <property type="protein sequence ID" value="AIS51485.1"/>
    <property type="molecule type" value="Genomic_DNA"/>
</dbReference>
<sequence length="332" mass="36714">MDFYSITIIVIFFYIFVTGFHDEGNLVATIIFSRSIDAKKAFILAAVAQFLGTTIISTNVSQTMAKDIVKYEYLFKSGSTISLLILSSLIGAMTWNFITWYFGIPSSSSHALIGGMLGPFVLEYGFNSINVQGILFRAILPLFLSPIIGFVTGYLVTFFLSEILKNQTPEANNVLKKLQYFTLFFLNAGQGSNDAQKGMGLIVILMMIKGQTHNFEVPFNIKYMAALMISLGLILGGFRMIKSVGTRIYRIKPFHSFNAQLSSLLVVSIASIIGAPISGTQLINSSILGIGAKERPTAVRWQFARGMIMAWFITIPVSFIISYLIYGLTKLL</sequence>
<feature type="transmembrane region" description="Helical" evidence="6">
    <location>
        <begin position="138"/>
        <end position="160"/>
    </location>
</feature>
<dbReference type="GO" id="GO:0035435">
    <property type="term" value="P:phosphate ion transmembrane transport"/>
    <property type="evidence" value="ECO:0007669"/>
    <property type="project" value="TreeGrafter"/>
</dbReference>
<reference evidence="8" key="1">
    <citation type="journal article" date="2015" name="Genome Announc.">
        <title>Whole-Genome Sequences of 80 Environmental and Clinical Isolates of Burkholderia pseudomallei.</title>
        <authorList>
            <person name="Johnson S.L."/>
            <person name="Baker A.L."/>
            <person name="Chain P.S."/>
            <person name="Currie B.J."/>
            <person name="Daligault H.E."/>
            <person name="Davenport K.W."/>
            <person name="Davis C.B."/>
            <person name="Inglis T.J."/>
            <person name="Kaestli M."/>
            <person name="Koren S."/>
            <person name="Mayo M."/>
            <person name="Merritt A.J."/>
            <person name="Price E.P."/>
            <person name="Sarovich D.S."/>
            <person name="Warner J."/>
            <person name="Rosovitz M.J."/>
        </authorList>
    </citation>
    <scope>NUCLEOTIDE SEQUENCE [LARGE SCALE GENOMIC DNA]</scope>
    <source>
        <strain evidence="8">DSM 2030</strain>
    </source>
</reference>
<evidence type="ECO:0000256" key="2">
    <source>
        <dbReference type="ARBA" id="ARBA00022448"/>
    </source>
</evidence>
<name>A0A097ANU9_THEKI</name>
<dbReference type="InterPro" id="IPR001204">
    <property type="entry name" value="Phos_transporter"/>
</dbReference>
<feature type="transmembrane region" description="Helical" evidence="6">
    <location>
        <begin position="81"/>
        <end position="102"/>
    </location>
</feature>
<dbReference type="PANTHER" id="PTHR11101">
    <property type="entry name" value="PHOSPHATE TRANSPORTER"/>
    <property type="match status" value="1"/>
</dbReference>
<dbReference type="HOGENOM" id="CLU_015355_1_1_9"/>
<evidence type="ECO:0000313" key="8">
    <source>
        <dbReference type="Proteomes" id="UP000029669"/>
    </source>
</evidence>
<dbReference type="GO" id="GO:0005315">
    <property type="term" value="F:phosphate transmembrane transporter activity"/>
    <property type="evidence" value="ECO:0007669"/>
    <property type="project" value="InterPro"/>
</dbReference>
<organism evidence="7 8">
    <name type="scientific">Thermoanaerobacter kivui</name>
    <name type="common">Acetogenium kivui</name>
    <dbReference type="NCBI Taxonomy" id="2325"/>
    <lineage>
        <taxon>Bacteria</taxon>
        <taxon>Bacillati</taxon>
        <taxon>Bacillota</taxon>
        <taxon>Clostridia</taxon>
        <taxon>Thermoanaerobacterales</taxon>
        <taxon>Thermoanaerobacteraceae</taxon>
        <taxon>Thermoanaerobacter</taxon>
    </lineage>
</organism>
<keyword evidence="4 6" id="KW-1133">Transmembrane helix</keyword>
<evidence type="ECO:0000256" key="3">
    <source>
        <dbReference type="ARBA" id="ARBA00022692"/>
    </source>
</evidence>
<accession>A0A097ANU9</accession>
<keyword evidence="3 6" id="KW-0812">Transmembrane</keyword>
<dbReference type="Proteomes" id="UP000029669">
    <property type="component" value="Chromosome"/>
</dbReference>
<dbReference type="OrthoDB" id="9779554at2"/>
<feature type="transmembrane region" description="Helical" evidence="6">
    <location>
        <begin position="223"/>
        <end position="241"/>
    </location>
</feature>
<dbReference type="RefSeq" id="WP_049684452.1">
    <property type="nucleotide sequence ID" value="NZ_CP009170.1"/>
</dbReference>
<feature type="transmembrane region" description="Helical" evidence="6">
    <location>
        <begin position="108"/>
        <end position="126"/>
    </location>
</feature>
<evidence type="ECO:0000313" key="7">
    <source>
        <dbReference type="EMBL" id="AIS51485.1"/>
    </source>
</evidence>
<keyword evidence="2" id="KW-0813">Transport</keyword>
<evidence type="ECO:0000256" key="4">
    <source>
        <dbReference type="ARBA" id="ARBA00022989"/>
    </source>
</evidence>
<proteinExistence type="predicted"/>
<dbReference type="AlphaFoldDB" id="A0A097ANU9"/>
<keyword evidence="8" id="KW-1185">Reference proteome</keyword>
<evidence type="ECO:0000256" key="6">
    <source>
        <dbReference type="SAM" id="Phobius"/>
    </source>
</evidence>
<gene>
    <name evidence="7" type="primary">pit</name>
    <name evidence="7" type="ORF">TKV_c02800</name>
</gene>
<evidence type="ECO:0000256" key="5">
    <source>
        <dbReference type="ARBA" id="ARBA00023136"/>
    </source>
</evidence>
<dbReference type="GO" id="GO:0016020">
    <property type="term" value="C:membrane"/>
    <property type="evidence" value="ECO:0007669"/>
    <property type="project" value="UniProtKB-SubCell"/>
</dbReference>
<dbReference type="Pfam" id="PF01384">
    <property type="entry name" value="PHO4"/>
    <property type="match status" value="1"/>
</dbReference>
<dbReference type="PANTHER" id="PTHR11101:SF80">
    <property type="entry name" value="PHOSPHATE TRANSPORTER"/>
    <property type="match status" value="1"/>
</dbReference>
<comment type="subcellular location">
    <subcellularLocation>
        <location evidence="1">Membrane</location>
        <topology evidence="1">Multi-pass membrane protein</topology>
    </subcellularLocation>
</comment>
<feature type="transmembrane region" description="Helical" evidence="6">
    <location>
        <begin position="5"/>
        <end position="21"/>
    </location>
</feature>
<feature type="transmembrane region" description="Helical" evidence="6">
    <location>
        <begin position="303"/>
        <end position="326"/>
    </location>
</feature>
<dbReference type="eggNOG" id="COG0306">
    <property type="taxonomic scope" value="Bacteria"/>
</dbReference>
<dbReference type="STRING" id="2325.TKV_c02800"/>
<keyword evidence="5 6" id="KW-0472">Membrane</keyword>